<dbReference type="Pfam" id="PF13508">
    <property type="entry name" value="Acetyltransf_7"/>
    <property type="match status" value="1"/>
</dbReference>
<keyword evidence="1" id="KW-0808">Transferase</keyword>
<dbReference type="EMBL" id="JAGYPJ010000001">
    <property type="protein sequence ID" value="MBS4198434.1"/>
    <property type="molecule type" value="Genomic_DNA"/>
</dbReference>
<keyword evidence="5" id="KW-1185">Reference proteome</keyword>
<dbReference type="RefSeq" id="WP_213109191.1">
    <property type="nucleotide sequence ID" value="NZ_JAGYPJ010000001.1"/>
</dbReference>
<gene>
    <name evidence="4" type="ORF">KHA93_02000</name>
</gene>
<keyword evidence="2" id="KW-0012">Acyltransferase</keyword>
<dbReference type="InterPro" id="IPR016181">
    <property type="entry name" value="Acyl_CoA_acyltransferase"/>
</dbReference>
<dbReference type="Gene3D" id="3.40.630.30">
    <property type="match status" value="2"/>
</dbReference>
<name>A0A942TM49_9BACI</name>
<organism evidence="4 5">
    <name type="scientific">Lederbergia citrisecunda</name>
    <dbReference type="NCBI Taxonomy" id="2833583"/>
    <lineage>
        <taxon>Bacteria</taxon>
        <taxon>Bacillati</taxon>
        <taxon>Bacillota</taxon>
        <taxon>Bacilli</taxon>
        <taxon>Bacillales</taxon>
        <taxon>Bacillaceae</taxon>
        <taxon>Lederbergia</taxon>
    </lineage>
</organism>
<comment type="caution">
    <text evidence="4">The sequence shown here is derived from an EMBL/GenBank/DDBJ whole genome shotgun (WGS) entry which is preliminary data.</text>
</comment>
<dbReference type="SUPFAM" id="SSF55729">
    <property type="entry name" value="Acyl-CoA N-acyltransferases (Nat)"/>
    <property type="match status" value="1"/>
</dbReference>
<dbReference type="InterPro" id="IPR050680">
    <property type="entry name" value="YpeA/RimI_acetyltransf"/>
</dbReference>
<evidence type="ECO:0000256" key="1">
    <source>
        <dbReference type="ARBA" id="ARBA00022679"/>
    </source>
</evidence>
<dbReference type="PANTHER" id="PTHR43420">
    <property type="entry name" value="ACETYLTRANSFERASE"/>
    <property type="match status" value="1"/>
</dbReference>
<evidence type="ECO:0000259" key="3">
    <source>
        <dbReference type="PROSITE" id="PS51186"/>
    </source>
</evidence>
<evidence type="ECO:0000313" key="4">
    <source>
        <dbReference type="EMBL" id="MBS4198434.1"/>
    </source>
</evidence>
<evidence type="ECO:0000256" key="2">
    <source>
        <dbReference type="ARBA" id="ARBA00023315"/>
    </source>
</evidence>
<feature type="domain" description="N-acetyltransferase" evidence="3">
    <location>
        <begin position="153"/>
        <end position="295"/>
    </location>
</feature>
<sequence>MKFRIDRLPLIGNETILTEYWKNHIPEWKMEATSILYFAKEAAEHLWIYIAFKDNDVYGILVSEETEKSALWLFHVKKEYRNKGIGNMLFECALKNAGDQWTAGIGSGYWWQGVPLGCGDHFLEKKGFQWTWTSIDMLMSLKEWQVPDLETNINIGSLMPHENIELIGLLQNEEELFGWVRYYQNMIDRSAFDQIIVARSDDTIVACAMVLHEEEIRWKRTIEGKVGGVGCLGVRKTYREQGIGTSLVHAVNKELKKLGYTHSYICYTWLENWYGKMGYEVYNSQRMGFMAGKHN</sequence>
<evidence type="ECO:0000313" key="5">
    <source>
        <dbReference type="Proteomes" id="UP000682713"/>
    </source>
</evidence>
<accession>A0A942TM49</accession>
<dbReference type="GO" id="GO:0016747">
    <property type="term" value="F:acyltransferase activity, transferring groups other than amino-acyl groups"/>
    <property type="evidence" value="ECO:0007669"/>
    <property type="project" value="InterPro"/>
</dbReference>
<dbReference type="PROSITE" id="PS51186">
    <property type="entry name" value="GNAT"/>
    <property type="match status" value="2"/>
</dbReference>
<feature type="domain" description="N-acetyltransferase" evidence="3">
    <location>
        <begin position="1"/>
        <end position="156"/>
    </location>
</feature>
<dbReference type="InterPro" id="IPR000182">
    <property type="entry name" value="GNAT_dom"/>
</dbReference>
<protein>
    <submittedName>
        <fullName evidence="4">GNAT family N-acetyltransferase</fullName>
    </submittedName>
</protein>
<proteinExistence type="predicted"/>
<dbReference type="Proteomes" id="UP000682713">
    <property type="component" value="Unassembled WGS sequence"/>
</dbReference>
<reference evidence="4 5" key="1">
    <citation type="submission" date="2021-05" db="EMBL/GenBank/DDBJ databases">
        <title>Novel Bacillus species.</title>
        <authorList>
            <person name="Liu G."/>
        </authorList>
    </citation>
    <scope>NUCLEOTIDE SEQUENCE [LARGE SCALE GENOMIC DNA]</scope>
    <source>
        <strain evidence="4 5">FJAT-49732</strain>
    </source>
</reference>
<dbReference type="Pfam" id="PF00583">
    <property type="entry name" value="Acetyltransf_1"/>
    <property type="match status" value="1"/>
</dbReference>
<dbReference type="AlphaFoldDB" id="A0A942TM49"/>
<dbReference type="CDD" id="cd04301">
    <property type="entry name" value="NAT_SF"/>
    <property type="match status" value="2"/>
</dbReference>